<accession>A0A417YZ97</accession>
<dbReference type="Pfam" id="PF10612">
    <property type="entry name" value="Spore-coat_CotZ"/>
    <property type="match status" value="1"/>
</dbReference>
<reference evidence="1 2" key="1">
    <citation type="journal article" date="2017" name="Int. J. Syst. Evol. Microbiol.">
        <title>Bacillus notoginsengisoli sp. nov., a novel bacterium isolated from the rhizosphere of Panax notoginseng.</title>
        <authorList>
            <person name="Zhang M.Y."/>
            <person name="Cheng J."/>
            <person name="Cai Y."/>
            <person name="Zhang T.Y."/>
            <person name="Wu Y.Y."/>
            <person name="Manikprabhu D."/>
            <person name="Li W.J."/>
            <person name="Zhang Y.X."/>
        </authorList>
    </citation>
    <scope>NUCLEOTIDE SEQUENCE [LARGE SCALE GENOMIC DNA]</scope>
    <source>
        <strain evidence="1 2">JCM 30743</strain>
    </source>
</reference>
<dbReference type="AlphaFoldDB" id="A0A417YZ97"/>
<dbReference type="InterPro" id="IPR019593">
    <property type="entry name" value="Spore_coat_protein_Z/Y"/>
</dbReference>
<organism evidence="1 2">
    <name type="scientific">Neobacillus notoginsengisoli</name>
    <dbReference type="NCBI Taxonomy" id="1578198"/>
    <lineage>
        <taxon>Bacteria</taxon>
        <taxon>Bacillati</taxon>
        <taxon>Bacillota</taxon>
        <taxon>Bacilli</taxon>
        <taxon>Bacillales</taxon>
        <taxon>Bacillaceae</taxon>
        <taxon>Neobacillus</taxon>
    </lineage>
</organism>
<evidence type="ECO:0008006" key="3">
    <source>
        <dbReference type="Google" id="ProtNLM"/>
    </source>
</evidence>
<dbReference type="EMBL" id="QWEG01000001">
    <property type="protein sequence ID" value="RHW43239.1"/>
    <property type="molecule type" value="Genomic_DNA"/>
</dbReference>
<proteinExistence type="predicted"/>
<sequence>MQIIISLKGGSSMSCGSEFFTSNCVCDTLLAIVEAQDKINPATDECTFGCSMAIKELVGGVGNAGADSIPVILICKGTCTPFQAIGVRRDTDTNTPFDVVCGCVFRVIDVDPETCCATLEILGIVPHGQTTPVFDLCEGKKKNNGFGCVKNLENAKSLARSGVCITVDLNCFCGVSCIFPQNLV</sequence>
<keyword evidence="2" id="KW-1185">Reference proteome</keyword>
<comment type="caution">
    <text evidence="1">The sequence shown here is derived from an EMBL/GenBank/DDBJ whole genome shotgun (WGS) entry which is preliminary data.</text>
</comment>
<protein>
    <recommendedName>
        <fullName evidence="3">Spore coat protein</fullName>
    </recommendedName>
</protein>
<evidence type="ECO:0000313" key="2">
    <source>
        <dbReference type="Proteomes" id="UP000284416"/>
    </source>
</evidence>
<gene>
    <name evidence="1" type="ORF">D1B31_00745</name>
</gene>
<evidence type="ECO:0000313" key="1">
    <source>
        <dbReference type="EMBL" id="RHW43239.1"/>
    </source>
</evidence>
<dbReference type="Proteomes" id="UP000284416">
    <property type="component" value="Unassembled WGS sequence"/>
</dbReference>
<name>A0A417YZ97_9BACI</name>